<sequence length="136" mass="16262">MKLTLKNVEINKVSTFMYKLEQKAKQSRSRTKFMRLLDEKQEEYKEGNDELLSMYAVKDEAGQPKIVDNQYEFENGNLEKYIDERAELDNEEVIINLEDYPKVFETLFEVLDELDIQLKEEDAVTYDRLCEVFRVE</sequence>
<dbReference type="AlphaFoldDB" id="A0A2A4GUU3"/>
<dbReference type="RefSeq" id="WP_096593961.1">
    <property type="nucleotide sequence ID" value="NZ_JBBLVV010000014.1"/>
</dbReference>
<dbReference type="Proteomes" id="UP000218335">
    <property type="component" value="Unassembled WGS sequence"/>
</dbReference>
<protein>
    <recommendedName>
        <fullName evidence="3">DUF1617 family protein</fullName>
    </recommendedName>
</protein>
<dbReference type="InterPro" id="IPR011675">
    <property type="entry name" value="DUF1617"/>
</dbReference>
<proteinExistence type="predicted"/>
<gene>
    <name evidence="1" type="ORF">B5C08_10700</name>
</gene>
<name>A0A2A4GUU3_9STAP</name>
<comment type="caution">
    <text evidence="1">The sequence shown here is derived from an EMBL/GenBank/DDBJ whole genome shotgun (WGS) entry which is preliminary data.</text>
</comment>
<accession>A0A2A4GUU3</accession>
<dbReference type="Pfam" id="PF07761">
    <property type="entry name" value="DUF1617"/>
    <property type="match status" value="1"/>
</dbReference>
<evidence type="ECO:0000313" key="1">
    <source>
        <dbReference type="EMBL" id="PCF54210.1"/>
    </source>
</evidence>
<dbReference type="EMBL" id="MWUU01000016">
    <property type="protein sequence ID" value="PCF54210.1"/>
    <property type="molecule type" value="Genomic_DNA"/>
</dbReference>
<organism evidence="1 2">
    <name type="scientific">Staphylococcus delphini</name>
    <dbReference type="NCBI Taxonomy" id="53344"/>
    <lineage>
        <taxon>Bacteria</taxon>
        <taxon>Bacillati</taxon>
        <taxon>Bacillota</taxon>
        <taxon>Bacilli</taxon>
        <taxon>Bacillales</taxon>
        <taxon>Staphylococcaceae</taxon>
        <taxon>Staphylococcus</taxon>
        <taxon>Staphylococcus intermedius group</taxon>
    </lineage>
</organism>
<reference evidence="1 2" key="1">
    <citation type="journal article" date="2017" name="PLoS ONE">
        <title>Development of a real-time PCR for detection of Staphylococcus pseudintermedius using a novel automated comparison of whole-genome sequences.</title>
        <authorList>
            <person name="Verstappen K.M."/>
            <person name="Huijbregts L."/>
            <person name="Spaninks M."/>
            <person name="Wagenaar J.A."/>
            <person name="Fluit A.C."/>
            <person name="Duim B."/>
        </authorList>
    </citation>
    <scope>NUCLEOTIDE SEQUENCE [LARGE SCALE GENOMIC DNA]</scope>
    <source>
        <strain evidence="1 2">215070706401-1</strain>
    </source>
</reference>
<evidence type="ECO:0000313" key="2">
    <source>
        <dbReference type="Proteomes" id="UP000218335"/>
    </source>
</evidence>
<evidence type="ECO:0008006" key="3">
    <source>
        <dbReference type="Google" id="ProtNLM"/>
    </source>
</evidence>